<dbReference type="SMART" id="SM00421">
    <property type="entry name" value="HTH_LUXR"/>
    <property type="match status" value="1"/>
</dbReference>
<dbReference type="Proteomes" id="UP001432180">
    <property type="component" value="Chromosome"/>
</dbReference>
<keyword evidence="1 5" id="KW-0597">Phosphoprotein</keyword>
<evidence type="ECO:0000256" key="4">
    <source>
        <dbReference type="ARBA" id="ARBA00023163"/>
    </source>
</evidence>
<dbReference type="Pfam" id="PF00072">
    <property type="entry name" value="Response_reg"/>
    <property type="match status" value="1"/>
</dbReference>
<keyword evidence="9" id="KW-1185">Reference proteome</keyword>
<feature type="domain" description="HTH luxR-type" evidence="6">
    <location>
        <begin position="147"/>
        <end position="212"/>
    </location>
</feature>
<evidence type="ECO:0000256" key="5">
    <source>
        <dbReference type="PROSITE-ProRule" id="PRU00169"/>
    </source>
</evidence>
<proteinExistence type="predicted"/>
<evidence type="ECO:0000256" key="3">
    <source>
        <dbReference type="ARBA" id="ARBA00023125"/>
    </source>
</evidence>
<evidence type="ECO:0000259" key="6">
    <source>
        <dbReference type="PROSITE" id="PS50043"/>
    </source>
</evidence>
<feature type="modified residue" description="4-aspartylphosphate" evidence="5">
    <location>
        <position position="56"/>
    </location>
</feature>
<dbReference type="EMBL" id="CP121472">
    <property type="protein sequence ID" value="WPL18063.1"/>
    <property type="molecule type" value="Genomic_DNA"/>
</dbReference>
<dbReference type="SMART" id="SM00448">
    <property type="entry name" value="REC"/>
    <property type="match status" value="1"/>
</dbReference>
<organism evidence="8 9">
    <name type="scientific">Thiorhodovibrio winogradskyi</name>
    <dbReference type="NCBI Taxonomy" id="77007"/>
    <lineage>
        <taxon>Bacteria</taxon>
        <taxon>Pseudomonadati</taxon>
        <taxon>Pseudomonadota</taxon>
        <taxon>Gammaproteobacteria</taxon>
        <taxon>Chromatiales</taxon>
        <taxon>Chromatiaceae</taxon>
        <taxon>Thiorhodovibrio</taxon>
    </lineage>
</organism>
<dbReference type="InterPro" id="IPR016032">
    <property type="entry name" value="Sig_transdc_resp-reg_C-effctor"/>
</dbReference>
<keyword evidence="3" id="KW-0238">DNA-binding</keyword>
<dbReference type="InterPro" id="IPR000792">
    <property type="entry name" value="Tscrpt_reg_LuxR_C"/>
</dbReference>
<dbReference type="PROSITE" id="PS50043">
    <property type="entry name" value="HTH_LUXR_2"/>
    <property type="match status" value="1"/>
</dbReference>
<dbReference type="SUPFAM" id="SSF52172">
    <property type="entry name" value="CheY-like"/>
    <property type="match status" value="1"/>
</dbReference>
<dbReference type="InterPro" id="IPR011006">
    <property type="entry name" value="CheY-like_superfamily"/>
</dbReference>
<dbReference type="CDD" id="cd17535">
    <property type="entry name" value="REC_NarL-like"/>
    <property type="match status" value="1"/>
</dbReference>
<evidence type="ECO:0000256" key="1">
    <source>
        <dbReference type="ARBA" id="ARBA00022553"/>
    </source>
</evidence>
<dbReference type="InterPro" id="IPR039420">
    <property type="entry name" value="WalR-like"/>
</dbReference>
<dbReference type="InterPro" id="IPR001789">
    <property type="entry name" value="Sig_transdc_resp-reg_receiver"/>
</dbReference>
<dbReference type="SUPFAM" id="SSF46894">
    <property type="entry name" value="C-terminal effector domain of the bipartite response regulators"/>
    <property type="match status" value="1"/>
</dbReference>
<feature type="domain" description="Response regulatory" evidence="7">
    <location>
        <begin position="4"/>
        <end position="121"/>
    </location>
</feature>
<dbReference type="RefSeq" id="WP_328983851.1">
    <property type="nucleotide sequence ID" value="NZ_CP121472.1"/>
</dbReference>
<reference evidence="8 9" key="1">
    <citation type="journal article" date="2023" name="Microorganisms">
        <title>Thiorhodovibrio frisius and Trv. litoralis spp. nov., Two Novel Members from a Clade of Fastidious Purple Sulfur Bacteria That Exhibit Unique Red-Shifted Light-Harvesting Capabilities.</title>
        <authorList>
            <person name="Methner A."/>
            <person name="Kuzyk S.B."/>
            <person name="Petersen J."/>
            <person name="Bauer S."/>
            <person name="Brinkmann H."/>
            <person name="Sichau K."/>
            <person name="Wanner G."/>
            <person name="Wolf J."/>
            <person name="Neumann-Schaal M."/>
            <person name="Henke P."/>
            <person name="Tank M."/>
            <person name="Sproer C."/>
            <person name="Bunk B."/>
            <person name="Overmann J."/>
        </authorList>
    </citation>
    <scope>NUCLEOTIDE SEQUENCE [LARGE SCALE GENOMIC DNA]</scope>
    <source>
        <strain evidence="8 9">DSM 6702</strain>
    </source>
</reference>
<keyword evidence="2" id="KW-0805">Transcription regulation</keyword>
<evidence type="ECO:0000313" key="8">
    <source>
        <dbReference type="EMBL" id="WPL18063.1"/>
    </source>
</evidence>
<keyword evidence="4" id="KW-0804">Transcription</keyword>
<accession>A0ABZ0SBL3</accession>
<evidence type="ECO:0000313" key="9">
    <source>
        <dbReference type="Proteomes" id="UP001432180"/>
    </source>
</evidence>
<dbReference type="InterPro" id="IPR058245">
    <property type="entry name" value="NreC/VraR/RcsB-like_REC"/>
</dbReference>
<dbReference type="Pfam" id="PF00196">
    <property type="entry name" value="GerE"/>
    <property type="match status" value="1"/>
</dbReference>
<evidence type="ECO:0000259" key="7">
    <source>
        <dbReference type="PROSITE" id="PS50110"/>
    </source>
</evidence>
<dbReference type="PRINTS" id="PR00038">
    <property type="entry name" value="HTHLUXR"/>
</dbReference>
<protein>
    <submittedName>
        <fullName evidence="8">Nitrogen regulation protein C</fullName>
    </submittedName>
</protein>
<dbReference type="PANTHER" id="PTHR43214:SF41">
    <property type="entry name" value="NITRATE_NITRITE RESPONSE REGULATOR PROTEIN NARP"/>
    <property type="match status" value="1"/>
</dbReference>
<dbReference type="PROSITE" id="PS00622">
    <property type="entry name" value="HTH_LUXR_1"/>
    <property type="match status" value="1"/>
</dbReference>
<dbReference type="PANTHER" id="PTHR43214">
    <property type="entry name" value="TWO-COMPONENT RESPONSE REGULATOR"/>
    <property type="match status" value="1"/>
</dbReference>
<dbReference type="PROSITE" id="PS50110">
    <property type="entry name" value="RESPONSE_REGULATORY"/>
    <property type="match status" value="1"/>
</dbReference>
<sequence length="217" mass="23087">MPPTLLLCDDHRLFREGLAALLRHDQPDWEVVAQAGDGEEAIRLAEALKPDLAVLDLAMPGIGGIAAAAVIRARSPHTRIVALSMYDDSQSRERMFAAGAAAYVLKNEAGADLVAAITAVLRGETFVSPALALAGPSGGAPRREARADSALALLTAREREVLNLMARGRRTKEIANDLGISAKTVETYRSRVMLKLGLDNLADLVKFAIRAGLIAVD</sequence>
<gene>
    <name evidence="8" type="primary">nreC_2</name>
    <name evidence="8" type="ORF">Thiowin_03114</name>
</gene>
<dbReference type="CDD" id="cd06170">
    <property type="entry name" value="LuxR_C_like"/>
    <property type="match status" value="1"/>
</dbReference>
<dbReference type="Gene3D" id="3.40.50.2300">
    <property type="match status" value="1"/>
</dbReference>
<evidence type="ECO:0000256" key="2">
    <source>
        <dbReference type="ARBA" id="ARBA00023015"/>
    </source>
</evidence>
<name>A0ABZ0SBL3_9GAMM</name>